<dbReference type="SUPFAM" id="SSF53335">
    <property type="entry name" value="S-adenosyl-L-methionine-dependent methyltransferases"/>
    <property type="match status" value="1"/>
</dbReference>
<protein>
    <recommendedName>
        <fullName evidence="3">Methyltransferase domain-containing protein</fullName>
    </recommendedName>
</protein>
<dbReference type="RefSeq" id="WP_139177072.1">
    <property type="nucleotide sequence ID" value="NZ_FNHE01000004.1"/>
</dbReference>
<proteinExistence type="predicted"/>
<dbReference type="STRING" id="1137991.SAMN05660642_01937"/>
<dbReference type="OrthoDB" id="9797829at2"/>
<keyword evidence="2" id="KW-1185">Reference proteome</keyword>
<dbReference type="InterPro" id="IPR029063">
    <property type="entry name" value="SAM-dependent_MTases_sf"/>
</dbReference>
<name>A0A1G9RIG1_9ACTN</name>
<dbReference type="AlphaFoldDB" id="A0A1G9RIG1"/>
<gene>
    <name evidence="1" type="ORF">SAMN05660642_01937</name>
</gene>
<dbReference type="Proteomes" id="UP000198680">
    <property type="component" value="Unassembled WGS sequence"/>
</dbReference>
<evidence type="ECO:0008006" key="3">
    <source>
        <dbReference type="Google" id="ProtNLM"/>
    </source>
</evidence>
<organism evidence="1 2">
    <name type="scientific">Geodermatophilus siccatus</name>
    <dbReference type="NCBI Taxonomy" id="1137991"/>
    <lineage>
        <taxon>Bacteria</taxon>
        <taxon>Bacillati</taxon>
        <taxon>Actinomycetota</taxon>
        <taxon>Actinomycetes</taxon>
        <taxon>Geodermatophilales</taxon>
        <taxon>Geodermatophilaceae</taxon>
        <taxon>Geodermatophilus</taxon>
    </lineage>
</organism>
<dbReference type="Gene3D" id="3.40.50.150">
    <property type="entry name" value="Vaccinia Virus protein VP39"/>
    <property type="match status" value="1"/>
</dbReference>
<sequence length="216" mass="24754">MPLSIWTGMEDCVQTIVERRPSAVLDAGIGFGLWGALLRQYLDVWSGRIQPDQWATRIDGIEIDEKRVQPHARHLYTDVLIGDIRELVPRRAADQAYDVILFGDVIEHLPKDDGRALLHVAAGLARQLVVVRIPLGDGWRREGREEPDHHRSQWYPADFTGWPCTIREYDFWGNPYGLITIETSRSTAVSDRGEVLGVLDRRLQELEQRVERLVQP</sequence>
<accession>A0A1G9RIG1</accession>
<evidence type="ECO:0000313" key="1">
    <source>
        <dbReference type="EMBL" id="SDM22951.1"/>
    </source>
</evidence>
<evidence type="ECO:0000313" key="2">
    <source>
        <dbReference type="Proteomes" id="UP000198680"/>
    </source>
</evidence>
<dbReference type="EMBL" id="FNHE01000004">
    <property type="protein sequence ID" value="SDM22951.1"/>
    <property type="molecule type" value="Genomic_DNA"/>
</dbReference>
<dbReference type="CDD" id="cd02440">
    <property type="entry name" value="AdoMet_MTases"/>
    <property type="match status" value="1"/>
</dbReference>
<reference evidence="2" key="1">
    <citation type="submission" date="2016-10" db="EMBL/GenBank/DDBJ databases">
        <authorList>
            <person name="Varghese N."/>
            <person name="Submissions S."/>
        </authorList>
    </citation>
    <scope>NUCLEOTIDE SEQUENCE [LARGE SCALE GENOMIC DNA]</scope>
    <source>
        <strain evidence="2">DSM 45419</strain>
    </source>
</reference>